<evidence type="ECO:0000313" key="3">
    <source>
        <dbReference type="Proteomes" id="UP000789901"/>
    </source>
</evidence>
<proteinExistence type="predicted"/>
<organism evidence="2 3">
    <name type="scientific">Gigaspora margarita</name>
    <dbReference type="NCBI Taxonomy" id="4874"/>
    <lineage>
        <taxon>Eukaryota</taxon>
        <taxon>Fungi</taxon>
        <taxon>Fungi incertae sedis</taxon>
        <taxon>Mucoromycota</taxon>
        <taxon>Glomeromycotina</taxon>
        <taxon>Glomeromycetes</taxon>
        <taxon>Diversisporales</taxon>
        <taxon>Gigasporaceae</taxon>
        <taxon>Gigaspora</taxon>
    </lineage>
</organism>
<keyword evidence="3" id="KW-1185">Reference proteome</keyword>
<feature type="region of interest" description="Disordered" evidence="1">
    <location>
        <begin position="1"/>
        <end position="22"/>
    </location>
</feature>
<accession>A0ABN7WZ03</accession>
<evidence type="ECO:0000256" key="1">
    <source>
        <dbReference type="SAM" id="MobiDB-lite"/>
    </source>
</evidence>
<comment type="caution">
    <text evidence="2">The sequence shown here is derived from an EMBL/GenBank/DDBJ whole genome shotgun (WGS) entry which is preliminary data.</text>
</comment>
<sequence length="165" mass="18701">MDCLSEPVNHDDTSVSPKVGDDVSELSLEKMVPTGSNYLEPSKKFLNKKNKGKKKATVLAADSCSQLQRQPPDPFRNCELKTASGIKNAFDLMRPQKQKNADHNDVPNVSVRSKVYIDNIQHGVYNIEMVDRKACDIKVKTSDSIMALWRYLNLEHEYTKNSMQQ</sequence>
<dbReference type="EMBL" id="CAJVQB010070253">
    <property type="protein sequence ID" value="CAG8842800.1"/>
    <property type="molecule type" value="Genomic_DNA"/>
</dbReference>
<name>A0ABN7WZ03_GIGMA</name>
<reference evidence="2 3" key="1">
    <citation type="submission" date="2021-06" db="EMBL/GenBank/DDBJ databases">
        <authorList>
            <person name="Kallberg Y."/>
            <person name="Tangrot J."/>
            <person name="Rosling A."/>
        </authorList>
    </citation>
    <scope>NUCLEOTIDE SEQUENCE [LARGE SCALE GENOMIC DNA]</scope>
    <source>
        <strain evidence="2 3">120-4 pot B 10/14</strain>
    </source>
</reference>
<dbReference type="Proteomes" id="UP000789901">
    <property type="component" value="Unassembled WGS sequence"/>
</dbReference>
<gene>
    <name evidence="2" type="ORF">GMARGA_LOCUS36184</name>
</gene>
<protein>
    <submittedName>
        <fullName evidence="2">8647_t:CDS:1</fullName>
    </submittedName>
</protein>
<evidence type="ECO:0000313" key="2">
    <source>
        <dbReference type="EMBL" id="CAG8842800.1"/>
    </source>
</evidence>
<feature type="non-terminal residue" evidence="2">
    <location>
        <position position="165"/>
    </location>
</feature>